<proteinExistence type="predicted"/>
<protein>
    <submittedName>
        <fullName evidence="2">HD family phosphohydrolase</fullName>
    </submittedName>
</protein>
<dbReference type="Pfam" id="PF01590">
    <property type="entry name" value="GAF"/>
    <property type="match status" value="1"/>
</dbReference>
<dbReference type="PANTHER" id="PTHR43155:SF2">
    <property type="entry name" value="CYCLIC DI-GMP PHOSPHODIESTERASE PA4108"/>
    <property type="match status" value="1"/>
</dbReference>
<keyword evidence="3" id="KW-1185">Reference proteome</keyword>
<dbReference type="SUPFAM" id="SSF55781">
    <property type="entry name" value="GAF domain-like"/>
    <property type="match status" value="1"/>
</dbReference>
<dbReference type="EMBL" id="AP027080">
    <property type="protein sequence ID" value="BDU73062.1"/>
    <property type="molecule type" value="Genomic_DNA"/>
</dbReference>
<reference evidence="3" key="1">
    <citation type="journal article" date="2023" name="Int. J. Syst. Evol. Microbiol.">
        <title>Mesoterricola silvestris gen. nov., sp. nov., Mesoterricola sediminis sp. nov., Geothrix oryzae sp. nov., Geothrix edaphica sp. nov., Geothrix rubra sp. nov., and Geothrix limicola sp. nov., six novel members of Acidobacteriota isolated from soils.</title>
        <authorList>
            <person name="Itoh H."/>
            <person name="Sugisawa Y."/>
            <person name="Mise K."/>
            <person name="Xu Z."/>
            <person name="Kuniyasu M."/>
            <person name="Ushijima N."/>
            <person name="Kawano K."/>
            <person name="Kobayashi E."/>
            <person name="Shiratori Y."/>
            <person name="Masuda Y."/>
            <person name="Senoo K."/>
        </authorList>
    </citation>
    <scope>NUCLEOTIDE SEQUENCE [LARGE SCALE GENOMIC DNA]</scope>
    <source>
        <strain evidence="3">W79</strain>
    </source>
</reference>
<dbReference type="Gene3D" id="3.30.450.40">
    <property type="match status" value="1"/>
</dbReference>
<organism evidence="2 3">
    <name type="scientific">Mesoterricola silvestris</name>
    <dbReference type="NCBI Taxonomy" id="2927979"/>
    <lineage>
        <taxon>Bacteria</taxon>
        <taxon>Pseudomonadati</taxon>
        <taxon>Acidobacteriota</taxon>
        <taxon>Holophagae</taxon>
        <taxon>Holophagales</taxon>
        <taxon>Holophagaceae</taxon>
        <taxon>Mesoterricola</taxon>
    </lineage>
</organism>
<accession>A0AA48GKL6</accession>
<dbReference type="Pfam" id="PF13487">
    <property type="entry name" value="HD_5"/>
    <property type="match status" value="1"/>
</dbReference>
<sequence length="566" mass="62602">MRLTVAIPPLHRSSLEASLGREVRKVLEWTEGGPADVVLGMEGEGLLAHCAAWPGEEAALALVKVGFERLQDRRNMERLHEVGKALASEQDLDRLLDQILTHGRNLLEAEAGSIYLVVQEHELLFAHTQNARVNLPYTRFQMPITGESMAGFAALTGETLNLEDAYRVPPEAPYRFNDSYDKQAGYRTTSMLVVPIKDTQGEILGVLQFINRQSEEGIIPFHPGDVHLAQSLAGQAGVAIKNANLRKDIEILFERFVDASVKAIEQRDPVTRGHSGRVATLTVGLAQAVNLTHAGPFGGVFFSDSQLREIRYASLLHDFGKVGVREQVLVKSKKLEPNRLEILLQRLRQRQQEEMLALLRSDWASGLPFDPAHWSGLQTRHQTEADALIALLIRSNEPALLAQDAQDGLGRLGSLHFTNWEGATASVLEPGDLDCLSIRRGSLSEAERLEIESHVTHTYEFLQKIPWTPDLAMVPAIAYAHHERLNGQGYPRRLTAAEIPLQSKAMAITDIFDALTAQDRPYKSAVPLARSLDILRQDAADGHVDAALLDLFIDAKVYERTVPSGA</sequence>
<dbReference type="SUPFAM" id="SSF109604">
    <property type="entry name" value="HD-domain/PDEase-like"/>
    <property type="match status" value="2"/>
</dbReference>
<name>A0AA48GKL6_9BACT</name>
<dbReference type="AlphaFoldDB" id="A0AA48GKL6"/>
<dbReference type="Proteomes" id="UP001238179">
    <property type="component" value="Chromosome"/>
</dbReference>
<gene>
    <name evidence="2" type="ORF">METEAL_22360</name>
</gene>
<dbReference type="PANTHER" id="PTHR43155">
    <property type="entry name" value="CYCLIC DI-GMP PHOSPHODIESTERASE PA4108-RELATED"/>
    <property type="match status" value="1"/>
</dbReference>
<dbReference type="InterPro" id="IPR029016">
    <property type="entry name" value="GAF-like_dom_sf"/>
</dbReference>
<dbReference type="SMART" id="SM00065">
    <property type="entry name" value="GAF"/>
    <property type="match status" value="1"/>
</dbReference>
<evidence type="ECO:0000313" key="3">
    <source>
        <dbReference type="Proteomes" id="UP001238179"/>
    </source>
</evidence>
<dbReference type="PROSITE" id="PS51832">
    <property type="entry name" value="HD_GYP"/>
    <property type="match status" value="1"/>
</dbReference>
<dbReference type="KEGG" id="msil:METEAL_22360"/>
<dbReference type="CDD" id="cd00077">
    <property type="entry name" value="HDc"/>
    <property type="match status" value="1"/>
</dbReference>
<dbReference type="InterPro" id="IPR003018">
    <property type="entry name" value="GAF"/>
</dbReference>
<dbReference type="InterPro" id="IPR037522">
    <property type="entry name" value="HD_GYP_dom"/>
</dbReference>
<evidence type="ECO:0000313" key="2">
    <source>
        <dbReference type="EMBL" id="BDU73062.1"/>
    </source>
</evidence>
<dbReference type="Gene3D" id="1.10.3210.10">
    <property type="entry name" value="Hypothetical protein af1432"/>
    <property type="match status" value="2"/>
</dbReference>
<dbReference type="InterPro" id="IPR003607">
    <property type="entry name" value="HD/PDEase_dom"/>
</dbReference>
<evidence type="ECO:0000259" key="1">
    <source>
        <dbReference type="PROSITE" id="PS51832"/>
    </source>
</evidence>
<feature type="domain" description="HD-GYP" evidence="1">
    <location>
        <begin position="356"/>
        <end position="566"/>
    </location>
</feature>